<evidence type="ECO:0000259" key="1">
    <source>
        <dbReference type="Pfam" id="PF04480"/>
    </source>
</evidence>
<evidence type="ECO:0000313" key="2">
    <source>
        <dbReference type="EMBL" id="RFA15359.1"/>
    </source>
</evidence>
<dbReference type="InterPro" id="IPR011335">
    <property type="entry name" value="Restrct_endonuc-II-like"/>
</dbReference>
<feature type="domain" description="DUF559" evidence="1">
    <location>
        <begin position="217"/>
        <end position="295"/>
    </location>
</feature>
<name>A0A3E0W0T1_9MICO</name>
<sequence length="320" mass="35390">MPTAPRTARRAATLLGMELEERMTRLGGVAHTSQLETLGVTPAGVRHAVRAGTLIRLRRGWVHTLDAPRDVIRAVRVGGTLTSLSALEPLGVWCATDGLLHVRVGRHAGHLSSPDDRAEPLGEPSAHGVCLHRSRTGSCAPVVARDSLEEALMQMVDCQERNHAVAAFDSALKKRLTNRYRLGIHASRLTHEHREVLALSSASSHSGLETTARLRLRALGITYRTQVQVRGVGAVDLVVGDRLVIELDGREWHSTEAAFAEDRRRDFLLHEYGCSVLRFTYAQVIFEWPRVEALIRAIVARKEHRWSARQLRAGLGLPLE</sequence>
<dbReference type="EMBL" id="NBXA01000007">
    <property type="protein sequence ID" value="RFA15359.1"/>
    <property type="molecule type" value="Genomic_DNA"/>
</dbReference>
<dbReference type="Proteomes" id="UP000256709">
    <property type="component" value="Unassembled WGS sequence"/>
</dbReference>
<reference evidence="2 3" key="1">
    <citation type="submission" date="2017-04" db="EMBL/GenBank/DDBJ databases">
        <title>Comparative genome analysis of Subtercola boreus.</title>
        <authorList>
            <person name="Cho Y.-J."/>
            <person name="Cho A."/>
            <person name="Kim O.-S."/>
            <person name="Lee J.-I."/>
        </authorList>
    </citation>
    <scope>NUCLEOTIDE SEQUENCE [LARGE SCALE GENOMIC DNA]</scope>
    <source>
        <strain evidence="2 3">P27444</strain>
    </source>
</reference>
<accession>A0A3E0W0T1</accession>
<dbReference type="Pfam" id="PF04480">
    <property type="entry name" value="DUF559"/>
    <property type="match status" value="1"/>
</dbReference>
<dbReference type="SUPFAM" id="SSF52980">
    <property type="entry name" value="Restriction endonuclease-like"/>
    <property type="match status" value="1"/>
</dbReference>
<dbReference type="Gene3D" id="3.40.960.10">
    <property type="entry name" value="VSR Endonuclease"/>
    <property type="match status" value="1"/>
</dbReference>
<proteinExistence type="predicted"/>
<evidence type="ECO:0000313" key="3">
    <source>
        <dbReference type="Proteomes" id="UP000256709"/>
    </source>
</evidence>
<dbReference type="AlphaFoldDB" id="A0A3E0W0T1"/>
<gene>
    <name evidence="2" type="ORF">B7R21_04915</name>
</gene>
<protein>
    <recommendedName>
        <fullName evidence="1">DUF559 domain-containing protein</fullName>
    </recommendedName>
</protein>
<dbReference type="InterPro" id="IPR007569">
    <property type="entry name" value="DUF559"/>
</dbReference>
<comment type="caution">
    <text evidence="2">The sequence shown here is derived from an EMBL/GenBank/DDBJ whole genome shotgun (WGS) entry which is preliminary data.</text>
</comment>
<organism evidence="2 3">
    <name type="scientific">Subtercola boreus</name>
    <dbReference type="NCBI Taxonomy" id="120213"/>
    <lineage>
        <taxon>Bacteria</taxon>
        <taxon>Bacillati</taxon>
        <taxon>Actinomycetota</taxon>
        <taxon>Actinomycetes</taxon>
        <taxon>Micrococcales</taxon>
        <taxon>Microbacteriaceae</taxon>
        <taxon>Subtercola</taxon>
    </lineage>
</organism>